<keyword evidence="3 4" id="KW-0862">Zinc</keyword>
<dbReference type="GO" id="GO:0016151">
    <property type="term" value="F:nickel cation binding"/>
    <property type="evidence" value="ECO:0007669"/>
    <property type="project" value="UniProtKB-UniRule"/>
</dbReference>
<dbReference type="GO" id="GO:0008270">
    <property type="term" value="F:zinc ion binding"/>
    <property type="evidence" value="ECO:0007669"/>
    <property type="project" value="UniProtKB-UniRule"/>
</dbReference>
<dbReference type="PANTHER" id="PTHR34535">
    <property type="entry name" value="HYDROGENASE MATURATION FACTOR HYPA"/>
    <property type="match status" value="1"/>
</dbReference>
<organism evidence="5 6">
    <name type="scientific">Methanospirillum stamsii</name>
    <dbReference type="NCBI Taxonomy" id="1277351"/>
    <lineage>
        <taxon>Archaea</taxon>
        <taxon>Methanobacteriati</taxon>
        <taxon>Methanobacteriota</taxon>
        <taxon>Stenosarchaea group</taxon>
        <taxon>Methanomicrobia</taxon>
        <taxon>Methanomicrobiales</taxon>
        <taxon>Methanospirillaceae</taxon>
        <taxon>Methanospirillum</taxon>
    </lineage>
</organism>
<feature type="binding site" evidence="4">
    <location>
        <position position="2"/>
    </location>
    <ligand>
        <name>Ni(2+)</name>
        <dbReference type="ChEBI" id="CHEBI:49786"/>
    </ligand>
</feature>
<dbReference type="OrthoDB" id="36835at2157"/>
<dbReference type="GeneID" id="97610782"/>
<keyword evidence="1 4" id="KW-0533">Nickel</keyword>
<dbReference type="HAMAP" id="MF_00213">
    <property type="entry name" value="HypA_HybF"/>
    <property type="match status" value="1"/>
</dbReference>
<evidence type="ECO:0000256" key="4">
    <source>
        <dbReference type="HAMAP-Rule" id="MF_00213"/>
    </source>
</evidence>
<protein>
    <recommendedName>
        <fullName evidence="4">Hydrogenase maturation factor HypA</fullName>
    </recommendedName>
</protein>
<evidence type="ECO:0000256" key="3">
    <source>
        <dbReference type="ARBA" id="ARBA00022833"/>
    </source>
</evidence>
<dbReference type="EMBL" id="QGMZ01000011">
    <property type="protein sequence ID" value="PWR75294.1"/>
    <property type="molecule type" value="Genomic_DNA"/>
</dbReference>
<evidence type="ECO:0000256" key="1">
    <source>
        <dbReference type="ARBA" id="ARBA00022596"/>
    </source>
</evidence>
<evidence type="ECO:0000313" key="5">
    <source>
        <dbReference type="EMBL" id="PWR75294.1"/>
    </source>
</evidence>
<keyword evidence="2 4" id="KW-0479">Metal-binding</keyword>
<dbReference type="AlphaFoldDB" id="A0A2V2N5C7"/>
<keyword evidence="6" id="KW-1185">Reference proteome</keyword>
<evidence type="ECO:0000313" key="6">
    <source>
        <dbReference type="Proteomes" id="UP000245934"/>
    </source>
</evidence>
<feature type="binding site" evidence="4">
    <location>
        <position position="76"/>
    </location>
    <ligand>
        <name>Zn(2+)</name>
        <dbReference type="ChEBI" id="CHEBI:29105"/>
    </ligand>
</feature>
<dbReference type="Proteomes" id="UP000245934">
    <property type="component" value="Unassembled WGS sequence"/>
</dbReference>
<feature type="binding site" evidence="4">
    <location>
        <position position="74"/>
    </location>
    <ligand>
        <name>Zn(2+)</name>
        <dbReference type="ChEBI" id="CHEBI:29105"/>
    </ligand>
</feature>
<gene>
    <name evidence="4" type="primary">hypA</name>
    <name evidence="5" type="ORF">DLD82_05795</name>
</gene>
<comment type="function">
    <text evidence="4">Involved in the maturation of [NiFe] hydrogenases. Required for nickel insertion into the metal center of the hydrogenase.</text>
</comment>
<sequence>MHEYSIAYDIVVTSRKAALENNAQYISSIYVDFGELAIINPEQVEFLFNTIVEDEPLFKNTKLVCTIVPPLTRCSCGYEGNEIFVCPKCGQLPVLEKGREVVVTKIEVEAE</sequence>
<dbReference type="RefSeq" id="WP_109940155.1">
    <property type="nucleotide sequence ID" value="NZ_CP176366.1"/>
</dbReference>
<reference evidence="5 6" key="1">
    <citation type="submission" date="2018-05" db="EMBL/GenBank/DDBJ databases">
        <title>Draft genome of Methanospirillum stamsii Pt1.</title>
        <authorList>
            <person name="Dueholm M.S."/>
            <person name="Nielsen P.H."/>
            <person name="Bakmann L.F."/>
            <person name="Otzen D.E."/>
        </authorList>
    </citation>
    <scope>NUCLEOTIDE SEQUENCE [LARGE SCALE GENOMIC DNA]</scope>
    <source>
        <strain evidence="5 6">Pt1</strain>
    </source>
</reference>
<dbReference type="Pfam" id="PF01155">
    <property type="entry name" value="HypA"/>
    <property type="match status" value="1"/>
</dbReference>
<evidence type="ECO:0000256" key="2">
    <source>
        <dbReference type="ARBA" id="ARBA00022723"/>
    </source>
</evidence>
<dbReference type="GO" id="GO:0051604">
    <property type="term" value="P:protein maturation"/>
    <property type="evidence" value="ECO:0007669"/>
    <property type="project" value="InterPro"/>
</dbReference>
<comment type="caution">
    <text evidence="5">The sequence shown here is derived from an EMBL/GenBank/DDBJ whole genome shotgun (WGS) entry which is preliminary data.</text>
</comment>
<comment type="similarity">
    <text evidence="4">Belongs to the HypA/HybF family.</text>
</comment>
<name>A0A2V2N5C7_9EURY</name>
<dbReference type="Gene3D" id="3.30.2320.80">
    <property type="match status" value="1"/>
</dbReference>
<dbReference type="PANTHER" id="PTHR34535:SF3">
    <property type="entry name" value="HYDROGENASE MATURATION FACTOR HYPA"/>
    <property type="match status" value="1"/>
</dbReference>
<proteinExistence type="inferred from homology"/>
<accession>A0A2V2N5C7</accession>
<feature type="binding site" evidence="4">
    <location>
        <position position="86"/>
    </location>
    <ligand>
        <name>Zn(2+)</name>
        <dbReference type="ChEBI" id="CHEBI:29105"/>
    </ligand>
</feature>
<dbReference type="InterPro" id="IPR000688">
    <property type="entry name" value="HypA/HybF"/>
</dbReference>
<dbReference type="PIRSF" id="PIRSF004761">
    <property type="entry name" value="Hydrgn_mat_HypA"/>
    <property type="match status" value="1"/>
</dbReference>
<feature type="binding site" evidence="4">
    <location>
        <position position="89"/>
    </location>
    <ligand>
        <name>Zn(2+)</name>
        <dbReference type="ChEBI" id="CHEBI:29105"/>
    </ligand>
</feature>